<reference evidence="2" key="1">
    <citation type="journal article" date="2011" name="PLoS Genet.">
        <title>Genomic analysis of the necrotrophic fungal pathogens Sclerotinia sclerotiorum and Botrytis cinerea.</title>
        <authorList>
            <person name="Amselem J."/>
            <person name="Cuomo C.A."/>
            <person name="van Kan J.A."/>
            <person name="Viaud M."/>
            <person name="Benito E.P."/>
            <person name="Couloux A."/>
            <person name="Coutinho P.M."/>
            <person name="de Vries R.P."/>
            <person name="Dyer P.S."/>
            <person name="Fillinger S."/>
            <person name="Fournier E."/>
            <person name="Gout L."/>
            <person name="Hahn M."/>
            <person name="Kohn L."/>
            <person name="Lapalu N."/>
            <person name="Plummer K.M."/>
            <person name="Pradier J.M."/>
            <person name="Quevillon E."/>
            <person name="Sharon A."/>
            <person name="Simon A."/>
            <person name="ten Have A."/>
            <person name="Tudzynski B."/>
            <person name="Tudzynski P."/>
            <person name="Wincker P."/>
            <person name="Andrew M."/>
            <person name="Anthouard V."/>
            <person name="Beever R.E."/>
            <person name="Beffa R."/>
            <person name="Benoit I."/>
            <person name="Bouzid O."/>
            <person name="Brault B."/>
            <person name="Chen Z."/>
            <person name="Choquer M."/>
            <person name="Collemare J."/>
            <person name="Cotton P."/>
            <person name="Danchin E.G."/>
            <person name="Da Silva C."/>
            <person name="Gautier A."/>
            <person name="Giraud C."/>
            <person name="Giraud T."/>
            <person name="Gonzalez C."/>
            <person name="Grossetete S."/>
            <person name="Guldener U."/>
            <person name="Henrissat B."/>
            <person name="Howlett B.J."/>
            <person name="Kodira C."/>
            <person name="Kretschmer M."/>
            <person name="Lappartient A."/>
            <person name="Leroch M."/>
            <person name="Levis C."/>
            <person name="Mauceli E."/>
            <person name="Neuveglise C."/>
            <person name="Oeser B."/>
            <person name="Pearson M."/>
            <person name="Poulain J."/>
            <person name="Poussereau N."/>
            <person name="Quesneville H."/>
            <person name="Rascle C."/>
            <person name="Schumacher J."/>
            <person name="Segurens B."/>
            <person name="Sexton A."/>
            <person name="Silva E."/>
            <person name="Sirven C."/>
            <person name="Soanes D.M."/>
            <person name="Talbot N.J."/>
            <person name="Templeton M."/>
            <person name="Yandava C."/>
            <person name="Yarden O."/>
            <person name="Zeng Q."/>
            <person name="Rollins J.A."/>
            <person name="Lebrun M.H."/>
            <person name="Dickman M."/>
        </authorList>
    </citation>
    <scope>NUCLEOTIDE SEQUENCE [LARGE SCALE GENOMIC DNA]</scope>
    <source>
        <strain evidence="2">ATCC 18683 / 1980 / Ss-1</strain>
    </source>
</reference>
<dbReference type="EMBL" id="CH476622">
    <property type="protein sequence ID" value="EDN96969.1"/>
    <property type="molecule type" value="Genomic_DNA"/>
</dbReference>
<dbReference type="KEGG" id="ssl:SS1G_01897"/>
<sequence>MALEYLEISLGTQDFFGAELFVYCDNETSNSKFQRKAGQASHWIIGSWMLSRGADLCGHMSFSDRGFNA</sequence>
<keyword evidence="2" id="KW-1185">Reference proteome</keyword>
<dbReference type="AlphaFoldDB" id="A7E9B7"/>
<dbReference type="RefSeq" id="XP_001597701.1">
    <property type="nucleotide sequence ID" value="XM_001597651.1"/>
</dbReference>
<dbReference type="HOGENOM" id="CLU_2777446_0_0_1"/>
<evidence type="ECO:0000313" key="2">
    <source>
        <dbReference type="Proteomes" id="UP000001312"/>
    </source>
</evidence>
<proteinExistence type="predicted"/>
<evidence type="ECO:0000313" key="1">
    <source>
        <dbReference type="EMBL" id="EDN96969.1"/>
    </source>
</evidence>
<dbReference type="GeneID" id="5494132"/>
<accession>A7E9B7</accession>
<gene>
    <name evidence="1" type="ORF">SS1G_01897</name>
</gene>
<dbReference type="Proteomes" id="UP000001312">
    <property type="component" value="Unassembled WGS sequence"/>
</dbReference>
<organism evidence="1 2">
    <name type="scientific">Sclerotinia sclerotiorum (strain ATCC 18683 / 1980 / Ss-1)</name>
    <name type="common">White mold</name>
    <name type="synonym">Whetzelinia sclerotiorum</name>
    <dbReference type="NCBI Taxonomy" id="665079"/>
    <lineage>
        <taxon>Eukaryota</taxon>
        <taxon>Fungi</taxon>
        <taxon>Dikarya</taxon>
        <taxon>Ascomycota</taxon>
        <taxon>Pezizomycotina</taxon>
        <taxon>Leotiomycetes</taxon>
        <taxon>Helotiales</taxon>
        <taxon>Sclerotiniaceae</taxon>
        <taxon>Sclerotinia</taxon>
    </lineage>
</organism>
<name>A7E9B7_SCLS1</name>
<protein>
    <submittedName>
        <fullName evidence="1">Uncharacterized protein</fullName>
    </submittedName>
</protein>
<dbReference type="InParanoid" id="A7E9B7"/>